<gene>
    <name evidence="1" type="ORF">UY3_00222</name>
</gene>
<organism evidence="1 2">
    <name type="scientific">Chelonia mydas</name>
    <name type="common">Green sea-turtle</name>
    <name type="synonym">Chelonia agassizi</name>
    <dbReference type="NCBI Taxonomy" id="8469"/>
    <lineage>
        <taxon>Eukaryota</taxon>
        <taxon>Metazoa</taxon>
        <taxon>Chordata</taxon>
        <taxon>Craniata</taxon>
        <taxon>Vertebrata</taxon>
        <taxon>Euteleostomi</taxon>
        <taxon>Archelosauria</taxon>
        <taxon>Testudinata</taxon>
        <taxon>Testudines</taxon>
        <taxon>Cryptodira</taxon>
        <taxon>Durocryptodira</taxon>
        <taxon>Americhelydia</taxon>
        <taxon>Chelonioidea</taxon>
        <taxon>Cheloniidae</taxon>
        <taxon>Chelonia</taxon>
    </lineage>
</organism>
<sequence>MDASSARLYLLNHCHIWLQVATTGIRGHHVIGDTEQNEPGLVKSFQMLIFPVVKYNDSSSQQDAFGSELFPGGGGGEVKGLEGTPQEGIPKRLHQQVLLRCVATWSCSVTSVLLVLA</sequence>
<dbReference type="Proteomes" id="UP000031443">
    <property type="component" value="Unassembled WGS sequence"/>
</dbReference>
<accession>M7CMN5</accession>
<evidence type="ECO:0000313" key="1">
    <source>
        <dbReference type="EMBL" id="EMP42507.1"/>
    </source>
</evidence>
<evidence type="ECO:0000313" key="2">
    <source>
        <dbReference type="Proteomes" id="UP000031443"/>
    </source>
</evidence>
<dbReference type="EMBL" id="KB471634">
    <property type="protein sequence ID" value="EMP42507.1"/>
    <property type="molecule type" value="Genomic_DNA"/>
</dbReference>
<proteinExistence type="predicted"/>
<name>M7CMN5_CHEMY</name>
<reference evidence="2" key="1">
    <citation type="journal article" date="2013" name="Nat. Genet.">
        <title>The draft genomes of soft-shell turtle and green sea turtle yield insights into the development and evolution of the turtle-specific body plan.</title>
        <authorList>
            <person name="Wang Z."/>
            <person name="Pascual-Anaya J."/>
            <person name="Zadissa A."/>
            <person name="Li W."/>
            <person name="Niimura Y."/>
            <person name="Huang Z."/>
            <person name="Li C."/>
            <person name="White S."/>
            <person name="Xiong Z."/>
            <person name="Fang D."/>
            <person name="Wang B."/>
            <person name="Ming Y."/>
            <person name="Chen Y."/>
            <person name="Zheng Y."/>
            <person name="Kuraku S."/>
            <person name="Pignatelli M."/>
            <person name="Herrero J."/>
            <person name="Beal K."/>
            <person name="Nozawa M."/>
            <person name="Li Q."/>
            <person name="Wang J."/>
            <person name="Zhang H."/>
            <person name="Yu L."/>
            <person name="Shigenobu S."/>
            <person name="Wang J."/>
            <person name="Liu J."/>
            <person name="Flicek P."/>
            <person name="Searle S."/>
            <person name="Wang J."/>
            <person name="Kuratani S."/>
            <person name="Yin Y."/>
            <person name="Aken B."/>
            <person name="Zhang G."/>
            <person name="Irie N."/>
        </authorList>
    </citation>
    <scope>NUCLEOTIDE SEQUENCE [LARGE SCALE GENOMIC DNA]</scope>
</reference>
<protein>
    <submittedName>
        <fullName evidence="1">Uncharacterized protein</fullName>
    </submittedName>
</protein>
<keyword evidence="2" id="KW-1185">Reference proteome</keyword>
<dbReference type="AlphaFoldDB" id="M7CMN5"/>